<dbReference type="GO" id="GO:0015920">
    <property type="term" value="P:lipopolysaccharide transport"/>
    <property type="evidence" value="ECO:0007669"/>
    <property type="project" value="TreeGrafter"/>
</dbReference>
<comment type="similarity">
    <text evidence="2 9">Belongs to the ABC-2 integral membrane protein family.</text>
</comment>
<dbReference type="PANTHER" id="PTHR30413:SF8">
    <property type="entry name" value="TRANSPORT PERMEASE PROTEIN"/>
    <property type="match status" value="1"/>
</dbReference>
<evidence type="ECO:0000256" key="7">
    <source>
        <dbReference type="ARBA" id="ARBA00022989"/>
    </source>
</evidence>
<comment type="caution">
    <text evidence="12">The sequence shown here is derived from an EMBL/GenBank/DDBJ whole genome shotgun (WGS) entry which is preliminary data.</text>
</comment>
<name>A0A2M9ZL69_9LEPT</name>
<dbReference type="PANTHER" id="PTHR30413">
    <property type="entry name" value="INNER MEMBRANE TRANSPORT PERMEASE"/>
    <property type="match status" value="1"/>
</dbReference>
<feature type="transmembrane region" description="Helical" evidence="9">
    <location>
        <begin position="258"/>
        <end position="275"/>
    </location>
</feature>
<evidence type="ECO:0000313" key="11">
    <source>
        <dbReference type="EMBL" id="PJZ70300.1"/>
    </source>
</evidence>
<keyword evidence="7 9" id="KW-1133">Transmembrane helix</keyword>
<protein>
    <recommendedName>
        <fullName evidence="9">Transport permease protein</fullName>
    </recommendedName>
</protein>
<keyword evidence="5" id="KW-0997">Cell inner membrane</keyword>
<comment type="subcellular location">
    <subcellularLocation>
        <location evidence="1">Cell inner membrane</location>
        <topology evidence="1">Multi-pass membrane protein</topology>
    </subcellularLocation>
    <subcellularLocation>
        <location evidence="9">Cell membrane</location>
        <topology evidence="9">Multi-pass membrane protein</topology>
    </subcellularLocation>
</comment>
<evidence type="ECO:0000256" key="2">
    <source>
        <dbReference type="ARBA" id="ARBA00007783"/>
    </source>
</evidence>
<evidence type="ECO:0000256" key="3">
    <source>
        <dbReference type="ARBA" id="ARBA00022448"/>
    </source>
</evidence>
<feature type="transmembrane region" description="Helical" evidence="9">
    <location>
        <begin position="198"/>
        <end position="217"/>
    </location>
</feature>
<dbReference type="Pfam" id="PF01061">
    <property type="entry name" value="ABC2_membrane"/>
    <property type="match status" value="1"/>
</dbReference>
<dbReference type="OrthoDB" id="9786910at2"/>
<feature type="transmembrane region" description="Helical" evidence="9">
    <location>
        <begin position="82"/>
        <end position="99"/>
    </location>
</feature>
<evidence type="ECO:0000256" key="4">
    <source>
        <dbReference type="ARBA" id="ARBA00022475"/>
    </source>
</evidence>
<feature type="transmembrane region" description="Helical" evidence="9">
    <location>
        <begin position="55"/>
        <end position="75"/>
    </location>
</feature>
<dbReference type="AlphaFoldDB" id="A0A2M9ZL69"/>
<accession>A0A2M9ZL69</accession>
<evidence type="ECO:0000256" key="1">
    <source>
        <dbReference type="ARBA" id="ARBA00004429"/>
    </source>
</evidence>
<evidence type="ECO:0000256" key="9">
    <source>
        <dbReference type="RuleBase" id="RU361157"/>
    </source>
</evidence>
<dbReference type="InterPro" id="IPR047817">
    <property type="entry name" value="ABC2_TM_bact-type"/>
</dbReference>
<organism evidence="12 14">
    <name type="scientific">Leptospira perolatii</name>
    <dbReference type="NCBI Taxonomy" id="2023191"/>
    <lineage>
        <taxon>Bacteria</taxon>
        <taxon>Pseudomonadati</taxon>
        <taxon>Spirochaetota</taxon>
        <taxon>Spirochaetia</taxon>
        <taxon>Leptospirales</taxon>
        <taxon>Leptospiraceae</taxon>
        <taxon>Leptospira</taxon>
    </lineage>
</organism>
<dbReference type="Proteomes" id="UP000231990">
    <property type="component" value="Unassembled WGS sequence"/>
</dbReference>
<evidence type="ECO:0000313" key="12">
    <source>
        <dbReference type="EMBL" id="PJZ72816.1"/>
    </source>
</evidence>
<evidence type="ECO:0000256" key="8">
    <source>
        <dbReference type="ARBA" id="ARBA00023136"/>
    </source>
</evidence>
<feature type="transmembrane region" description="Helical" evidence="9">
    <location>
        <begin position="133"/>
        <end position="155"/>
    </location>
</feature>
<dbReference type="EMBL" id="NPDZ01000007">
    <property type="protein sequence ID" value="PJZ72816.1"/>
    <property type="molecule type" value="Genomic_DNA"/>
</dbReference>
<keyword evidence="8 9" id="KW-0472">Membrane</keyword>
<evidence type="ECO:0000259" key="10">
    <source>
        <dbReference type="PROSITE" id="PS51012"/>
    </source>
</evidence>
<dbReference type="GO" id="GO:0140359">
    <property type="term" value="F:ABC-type transporter activity"/>
    <property type="evidence" value="ECO:0007669"/>
    <property type="project" value="InterPro"/>
</dbReference>
<proteinExistence type="inferred from homology"/>
<dbReference type="Proteomes" id="UP000231962">
    <property type="component" value="Unassembled WGS sequence"/>
</dbReference>
<dbReference type="PROSITE" id="PS51012">
    <property type="entry name" value="ABC_TM2"/>
    <property type="match status" value="1"/>
</dbReference>
<keyword evidence="4 9" id="KW-1003">Cell membrane</keyword>
<evidence type="ECO:0000256" key="6">
    <source>
        <dbReference type="ARBA" id="ARBA00022692"/>
    </source>
</evidence>
<dbReference type="RefSeq" id="WP_100713262.1">
    <property type="nucleotide sequence ID" value="NZ_NPDY01000004.1"/>
</dbReference>
<dbReference type="GO" id="GO:0005886">
    <property type="term" value="C:plasma membrane"/>
    <property type="evidence" value="ECO:0007669"/>
    <property type="project" value="UniProtKB-SubCell"/>
</dbReference>
<keyword evidence="6 9" id="KW-0812">Transmembrane</keyword>
<dbReference type="InterPro" id="IPR013525">
    <property type="entry name" value="ABC2_TM"/>
</dbReference>
<keyword evidence="3 9" id="KW-0813">Transport</keyword>
<evidence type="ECO:0000256" key="5">
    <source>
        <dbReference type="ARBA" id="ARBA00022519"/>
    </source>
</evidence>
<reference evidence="13 14" key="1">
    <citation type="submission" date="2017-07" db="EMBL/GenBank/DDBJ databases">
        <title>Leptospira spp. isolated from tropical soils.</title>
        <authorList>
            <person name="Thibeaux R."/>
            <person name="Iraola G."/>
            <person name="Ferres I."/>
            <person name="Bierque E."/>
            <person name="Girault D."/>
            <person name="Soupe-Gilbert M.-E."/>
            <person name="Picardeau M."/>
            <person name="Goarant C."/>
        </authorList>
    </citation>
    <scope>NUCLEOTIDE SEQUENCE [LARGE SCALE GENOMIC DNA]</scope>
    <source>
        <strain evidence="12 14">FH1-B-B1</strain>
        <strain evidence="11 13">FH1-B-C1</strain>
    </source>
</reference>
<keyword evidence="13" id="KW-1185">Reference proteome</keyword>
<gene>
    <name evidence="11" type="ORF">CH360_06780</name>
    <name evidence="12" type="ORF">CH373_12190</name>
</gene>
<feature type="transmembrane region" description="Helical" evidence="9">
    <location>
        <begin position="167"/>
        <end position="192"/>
    </location>
</feature>
<feature type="domain" description="ABC transmembrane type-2" evidence="10">
    <location>
        <begin position="52"/>
        <end position="278"/>
    </location>
</feature>
<sequence>MGESKSLDHYEILITPENKWYDINLSEIFGYRYLIWLFVKRDFVTFYKQTILGPVWYLLQPVFTTGVFTIVFGAIARVPTDGINPILFYFSGSVIWGYFSETLLKNSNTFTQNAALFGKVYFPRLVVAISTTLIFYVRLFLQFGLLAIIFLVFFLRGEAVQPKLINFLLLPLILLQLGLFSLGAGILISSFTTKYKDLAFVLGFGIQLFMYASPIVYPASIVPKNYLDLYLLNPIASIVEQFRFVLFNTSILEAYHFAYSWLATLLILLLGLIAFHKVEKNFMDTI</sequence>
<evidence type="ECO:0000313" key="13">
    <source>
        <dbReference type="Proteomes" id="UP000231962"/>
    </source>
</evidence>
<evidence type="ECO:0000313" key="14">
    <source>
        <dbReference type="Proteomes" id="UP000231990"/>
    </source>
</evidence>
<dbReference type="EMBL" id="NPDY01000004">
    <property type="protein sequence ID" value="PJZ70300.1"/>
    <property type="molecule type" value="Genomic_DNA"/>
</dbReference>